<reference evidence="2" key="1">
    <citation type="journal article" date="2023" name="Insect Mol. Biol.">
        <title>Genome sequencing provides insights into the evolution of gene families encoding plant cell wall-degrading enzymes in longhorned beetles.</title>
        <authorList>
            <person name="Shin N.R."/>
            <person name="Okamura Y."/>
            <person name="Kirsch R."/>
            <person name="Pauchet Y."/>
        </authorList>
    </citation>
    <scope>NUCLEOTIDE SEQUENCE</scope>
    <source>
        <strain evidence="2">AMC_N1</strain>
    </source>
</reference>
<dbReference type="Proteomes" id="UP001162162">
    <property type="component" value="Unassembled WGS sequence"/>
</dbReference>
<proteinExistence type="predicted"/>
<gene>
    <name evidence="2" type="ORF">NQ318_012744</name>
</gene>
<organism evidence="2 3">
    <name type="scientific">Aromia moschata</name>
    <dbReference type="NCBI Taxonomy" id="1265417"/>
    <lineage>
        <taxon>Eukaryota</taxon>
        <taxon>Metazoa</taxon>
        <taxon>Ecdysozoa</taxon>
        <taxon>Arthropoda</taxon>
        <taxon>Hexapoda</taxon>
        <taxon>Insecta</taxon>
        <taxon>Pterygota</taxon>
        <taxon>Neoptera</taxon>
        <taxon>Endopterygota</taxon>
        <taxon>Coleoptera</taxon>
        <taxon>Polyphaga</taxon>
        <taxon>Cucujiformia</taxon>
        <taxon>Chrysomeloidea</taxon>
        <taxon>Cerambycidae</taxon>
        <taxon>Cerambycinae</taxon>
        <taxon>Callichromatini</taxon>
        <taxon>Aromia</taxon>
    </lineage>
</organism>
<dbReference type="AlphaFoldDB" id="A0AAV8XB07"/>
<feature type="region of interest" description="Disordered" evidence="1">
    <location>
        <begin position="25"/>
        <end position="45"/>
    </location>
</feature>
<evidence type="ECO:0000313" key="2">
    <source>
        <dbReference type="EMBL" id="KAJ8935978.1"/>
    </source>
</evidence>
<evidence type="ECO:0000313" key="3">
    <source>
        <dbReference type="Proteomes" id="UP001162162"/>
    </source>
</evidence>
<name>A0AAV8XB07_9CUCU</name>
<accession>A0AAV8XB07</accession>
<feature type="compositionally biased region" description="Polar residues" evidence="1">
    <location>
        <begin position="31"/>
        <end position="43"/>
    </location>
</feature>
<sequence>MVSEESCTLSNKICKEQISGDKDWLSDGINKMSTKSQNDTNESPSDRVCVCDGNSTNDTDIVFYTRTQPVECRNNFVNTRLHRRSASDCIVNNCVIDENDNQIVGTVTPKLVVSEEITDKKTKERDKKKKLSFTFFKKKDKGKTKDHKIEEESETHDNLPQLPVFRSNTLGKSKKYASALELHQAAPTVLQRTPSFIKRLVHMGEDSSNFLKRSLSFRDINKKKEKQPSRDKLSVKKNQEWKQSLQSLVETDTSVSYKDLSFINYDALNNINYKETVHLTPGSPESRPGFYIGRTQSMIEKDR</sequence>
<feature type="region of interest" description="Disordered" evidence="1">
    <location>
        <begin position="144"/>
        <end position="164"/>
    </location>
</feature>
<evidence type="ECO:0000256" key="1">
    <source>
        <dbReference type="SAM" id="MobiDB-lite"/>
    </source>
</evidence>
<dbReference type="EMBL" id="JAPWTK010000806">
    <property type="protein sequence ID" value="KAJ8935978.1"/>
    <property type="molecule type" value="Genomic_DNA"/>
</dbReference>
<protein>
    <submittedName>
        <fullName evidence="2">Uncharacterized protein</fullName>
    </submittedName>
</protein>
<comment type="caution">
    <text evidence="2">The sequence shown here is derived from an EMBL/GenBank/DDBJ whole genome shotgun (WGS) entry which is preliminary data.</text>
</comment>
<keyword evidence="3" id="KW-1185">Reference proteome</keyword>